<comment type="caution">
    <text evidence="1">The sequence shown here is derived from an EMBL/GenBank/DDBJ whole genome shotgun (WGS) entry which is preliminary data.</text>
</comment>
<protein>
    <submittedName>
        <fullName evidence="1">Uncharacterized protein</fullName>
    </submittedName>
</protein>
<accession>A0A9Q1CMW3</accession>
<gene>
    <name evidence="1" type="ORF">HOLleu_06641</name>
</gene>
<name>A0A9Q1CMW3_HOLLE</name>
<reference evidence="1" key="1">
    <citation type="submission" date="2021-10" db="EMBL/GenBank/DDBJ databases">
        <title>Tropical sea cucumber genome reveals ecological adaptation and Cuvierian tubules defense mechanism.</title>
        <authorList>
            <person name="Chen T."/>
        </authorList>
    </citation>
    <scope>NUCLEOTIDE SEQUENCE</scope>
    <source>
        <strain evidence="1">Nanhai2018</strain>
        <tissue evidence="1">Muscle</tissue>
    </source>
</reference>
<evidence type="ECO:0000313" key="1">
    <source>
        <dbReference type="EMBL" id="KAJ8047600.1"/>
    </source>
</evidence>
<dbReference type="AlphaFoldDB" id="A0A9Q1CMW3"/>
<dbReference type="Proteomes" id="UP001152320">
    <property type="component" value="Chromosome 2"/>
</dbReference>
<sequence>MQRGSHGPATYNHYRPLREVPKVKISMLAISSFQSPLVGVASVQVLFVFISIVHKTEANPQYPCFMIANFDNEWSFDLDEGYAFKVQVGHLCDM</sequence>
<organism evidence="1 2">
    <name type="scientific">Holothuria leucospilota</name>
    <name type="common">Black long sea cucumber</name>
    <name type="synonym">Mertensiothuria leucospilota</name>
    <dbReference type="NCBI Taxonomy" id="206669"/>
    <lineage>
        <taxon>Eukaryota</taxon>
        <taxon>Metazoa</taxon>
        <taxon>Echinodermata</taxon>
        <taxon>Eleutherozoa</taxon>
        <taxon>Echinozoa</taxon>
        <taxon>Holothuroidea</taxon>
        <taxon>Aspidochirotacea</taxon>
        <taxon>Aspidochirotida</taxon>
        <taxon>Holothuriidae</taxon>
        <taxon>Holothuria</taxon>
    </lineage>
</organism>
<keyword evidence="2" id="KW-1185">Reference proteome</keyword>
<proteinExistence type="predicted"/>
<evidence type="ECO:0000313" key="2">
    <source>
        <dbReference type="Proteomes" id="UP001152320"/>
    </source>
</evidence>
<dbReference type="EMBL" id="JAIZAY010000002">
    <property type="protein sequence ID" value="KAJ8047600.1"/>
    <property type="molecule type" value="Genomic_DNA"/>
</dbReference>